<evidence type="ECO:0000256" key="1">
    <source>
        <dbReference type="SAM" id="MobiDB-lite"/>
    </source>
</evidence>
<evidence type="ECO:0000313" key="4">
    <source>
        <dbReference type="Proteomes" id="UP001188597"/>
    </source>
</evidence>
<dbReference type="AlphaFoldDB" id="A0AA89BM63"/>
<dbReference type="InterPro" id="IPR033275">
    <property type="entry name" value="MARCH-like"/>
</dbReference>
<keyword evidence="2" id="KW-0812">Transmembrane</keyword>
<comment type="caution">
    <text evidence="3">The sequence shown here is derived from an EMBL/GenBank/DDBJ whole genome shotgun (WGS) entry which is preliminary data.</text>
</comment>
<keyword evidence="2" id="KW-1133">Transmembrane helix</keyword>
<feature type="region of interest" description="Disordered" evidence="1">
    <location>
        <begin position="158"/>
        <end position="178"/>
    </location>
</feature>
<dbReference type="GO" id="GO:0016020">
    <property type="term" value="C:membrane"/>
    <property type="evidence" value="ECO:0007669"/>
    <property type="project" value="TreeGrafter"/>
</dbReference>
<gene>
    <name evidence="3" type="ORF">RJ639_030200</name>
</gene>
<dbReference type="EMBL" id="JAVXUP010000142">
    <property type="protein sequence ID" value="KAK3036631.1"/>
    <property type="molecule type" value="Genomic_DNA"/>
</dbReference>
<evidence type="ECO:0000313" key="3">
    <source>
        <dbReference type="EMBL" id="KAK3036631.1"/>
    </source>
</evidence>
<proteinExistence type="predicted"/>
<keyword evidence="2" id="KW-0472">Membrane</keyword>
<name>A0AA89BM63_9ASTE</name>
<protein>
    <submittedName>
        <fullName evidence="3">Uncharacterized protein</fullName>
    </submittedName>
</protein>
<dbReference type="Pfam" id="PF12428">
    <property type="entry name" value="DUF3675"/>
    <property type="match status" value="1"/>
</dbReference>
<dbReference type="PANTHER" id="PTHR23012">
    <property type="entry name" value="RING/FYVE/PHD ZINC FINGER DOMAIN-CONTAINING"/>
    <property type="match status" value="1"/>
</dbReference>
<feature type="transmembrane region" description="Helical" evidence="2">
    <location>
        <begin position="105"/>
        <end position="132"/>
    </location>
</feature>
<organism evidence="3 4">
    <name type="scientific">Escallonia herrerae</name>
    <dbReference type="NCBI Taxonomy" id="1293975"/>
    <lineage>
        <taxon>Eukaryota</taxon>
        <taxon>Viridiplantae</taxon>
        <taxon>Streptophyta</taxon>
        <taxon>Embryophyta</taxon>
        <taxon>Tracheophyta</taxon>
        <taxon>Spermatophyta</taxon>
        <taxon>Magnoliopsida</taxon>
        <taxon>eudicotyledons</taxon>
        <taxon>Gunneridae</taxon>
        <taxon>Pentapetalae</taxon>
        <taxon>asterids</taxon>
        <taxon>campanulids</taxon>
        <taxon>Escalloniales</taxon>
        <taxon>Escalloniaceae</taxon>
        <taxon>Escallonia</taxon>
    </lineage>
</organism>
<dbReference type="PANTHER" id="PTHR23012:SF215">
    <property type="entry name" value="RING_FYVE_PHD ZINC FINGER SUPERFAMILY PROTEIN"/>
    <property type="match status" value="1"/>
</dbReference>
<sequence>MHVLSSWLTGNVSSNGAMRNGALFVKFAISEDIEESDASDDERPPSYLEAATAEHLLEVDHYDECATASGIRTALIRSTVLLFLAVQMMRHAFSLIDEEDHQISNVISIFLLRFVAFLMPVYVLTWLINLWLRRKERLEEAREAAARRAVTLVVPSGQGRAPVDVPSDSEESPHESLMDIGGCSNSLSSSGMGKADDNEQELDDVCTMQSCQSNVHGGKVHEVPTIGMEFDSEQHAFDY</sequence>
<dbReference type="Proteomes" id="UP001188597">
    <property type="component" value="Unassembled WGS sequence"/>
</dbReference>
<evidence type="ECO:0000256" key="2">
    <source>
        <dbReference type="SAM" id="Phobius"/>
    </source>
</evidence>
<dbReference type="InterPro" id="IPR022143">
    <property type="entry name" value="DUF3675"/>
</dbReference>
<dbReference type="GO" id="GO:0004842">
    <property type="term" value="F:ubiquitin-protein transferase activity"/>
    <property type="evidence" value="ECO:0007669"/>
    <property type="project" value="TreeGrafter"/>
</dbReference>
<dbReference type="GO" id="GO:0016567">
    <property type="term" value="P:protein ubiquitination"/>
    <property type="evidence" value="ECO:0007669"/>
    <property type="project" value="TreeGrafter"/>
</dbReference>
<accession>A0AA89BM63</accession>
<reference evidence="3" key="1">
    <citation type="submission" date="2022-12" db="EMBL/GenBank/DDBJ databases">
        <title>Draft genome assemblies for two species of Escallonia (Escalloniales).</title>
        <authorList>
            <person name="Chanderbali A."/>
            <person name="Dervinis C."/>
            <person name="Anghel I."/>
            <person name="Soltis D."/>
            <person name="Soltis P."/>
            <person name="Zapata F."/>
        </authorList>
    </citation>
    <scope>NUCLEOTIDE SEQUENCE</scope>
    <source>
        <strain evidence="3">UCBG64.0493</strain>
        <tissue evidence="3">Leaf</tissue>
    </source>
</reference>
<keyword evidence="4" id="KW-1185">Reference proteome</keyword>